<sequence>MKSVESLNTHSDQYDYDVIVIGGGIAGCTSARELGRAGLKTLVVEARPALGGRLQTGQYNGHQMEFGGTWIHWCQPNVWAEMNRYGLGTVESLGAVPETAAWMVDGKVRTEASNIYLELFTGAMQKFCNVDGSDGATIFPQAHNPFATDNWKQYDSMTCLDRIAQIDATAEEKALLNAWVSICCHNDPSLAGFVDMLKWYSLGDFNVGLLWDRCGHYKIKEGTTALINHLIADGKPEVRLSTAVTEVRQGKDGVVVHVSSGQTYRSKHAICAVPLNTLSKVKFDPPLMEAKTAASKERHTGAGLKFYFTIDQDVGNFLASAPYPFPISMFWTDYVDQGRTTMVGFASPSDVNLMNPAVLTPLIKRFIPDATVIDTEGYDWANDEYIQGTWCFYRKGQFTRALSALQQREGLVHFASADSANGWRGFIDGAIERGNHVARAIIQETNQS</sequence>
<dbReference type="Pfam" id="PF01593">
    <property type="entry name" value="Amino_oxidase"/>
    <property type="match status" value="1"/>
</dbReference>
<evidence type="ECO:0000313" key="6">
    <source>
        <dbReference type="Proteomes" id="UP001597322"/>
    </source>
</evidence>
<protein>
    <submittedName>
        <fullName evidence="5">Flavin monoamine oxidase family protein</fullName>
    </submittedName>
</protein>
<comment type="similarity">
    <text evidence="2">Belongs to the flavin monoamine oxidase family.</text>
</comment>
<dbReference type="PANTHER" id="PTHR43563:SF1">
    <property type="entry name" value="AMINE OXIDASE [FLAVIN-CONTAINING] B"/>
    <property type="match status" value="1"/>
</dbReference>
<organism evidence="5 6">
    <name type="scientific">Rhizobium helianthi</name>
    <dbReference type="NCBI Taxonomy" id="1132695"/>
    <lineage>
        <taxon>Bacteria</taxon>
        <taxon>Pseudomonadati</taxon>
        <taxon>Pseudomonadota</taxon>
        <taxon>Alphaproteobacteria</taxon>
        <taxon>Hyphomicrobiales</taxon>
        <taxon>Rhizobiaceae</taxon>
        <taxon>Rhizobium/Agrobacterium group</taxon>
        <taxon>Rhizobium</taxon>
    </lineage>
</organism>
<gene>
    <name evidence="5" type="ORF">ACFSE1_06305</name>
</gene>
<comment type="cofactor">
    <cofactor evidence="1">
        <name>FAD</name>
        <dbReference type="ChEBI" id="CHEBI:57692"/>
    </cofactor>
</comment>
<dbReference type="Gene3D" id="3.50.50.60">
    <property type="entry name" value="FAD/NAD(P)-binding domain"/>
    <property type="match status" value="1"/>
</dbReference>
<dbReference type="Proteomes" id="UP001597322">
    <property type="component" value="Unassembled WGS sequence"/>
</dbReference>
<evidence type="ECO:0000313" key="5">
    <source>
        <dbReference type="EMBL" id="MFD1745067.1"/>
    </source>
</evidence>
<keyword evidence="3" id="KW-0560">Oxidoreductase</keyword>
<dbReference type="SUPFAM" id="SSF51905">
    <property type="entry name" value="FAD/NAD(P)-binding domain"/>
    <property type="match status" value="1"/>
</dbReference>
<dbReference type="InterPro" id="IPR002937">
    <property type="entry name" value="Amino_oxidase"/>
</dbReference>
<name>A0ABW4M2D6_9HYPH</name>
<evidence type="ECO:0000259" key="4">
    <source>
        <dbReference type="Pfam" id="PF01593"/>
    </source>
</evidence>
<proteinExistence type="inferred from homology"/>
<evidence type="ECO:0000256" key="1">
    <source>
        <dbReference type="ARBA" id="ARBA00001974"/>
    </source>
</evidence>
<evidence type="ECO:0000256" key="3">
    <source>
        <dbReference type="ARBA" id="ARBA00023002"/>
    </source>
</evidence>
<dbReference type="EMBL" id="JBHUEQ010000008">
    <property type="protein sequence ID" value="MFD1745067.1"/>
    <property type="molecule type" value="Genomic_DNA"/>
</dbReference>
<accession>A0ABW4M2D6</accession>
<dbReference type="PRINTS" id="PR00757">
    <property type="entry name" value="AMINEOXDASEF"/>
</dbReference>
<dbReference type="InterPro" id="IPR050703">
    <property type="entry name" value="Flavin_MAO"/>
</dbReference>
<dbReference type="PROSITE" id="PS51257">
    <property type="entry name" value="PROKAR_LIPOPROTEIN"/>
    <property type="match status" value="1"/>
</dbReference>
<keyword evidence="6" id="KW-1185">Reference proteome</keyword>
<comment type="caution">
    <text evidence="5">The sequence shown here is derived from an EMBL/GenBank/DDBJ whole genome shotgun (WGS) entry which is preliminary data.</text>
</comment>
<dbReference type="PANTHER" id="PTHR43563">
    <property type="entry name" value="AMINE OXIDASE"/>
    <property type="match status" value="1"/>
</dbReference>
<dbReference type="InterPro" id="IPR001613">
    <property type="entry name" value="Flavin_amine_oxidase"/>
</dbReference>
<dbReference type="InterPro" id="IPR036188">
    <property type="entry name" value="FAD/NAD-bd_sf"/>
</dbReference>
<dbReference type="RefSeq" id="WP_377398033.1">
    <property type="nucleotide sequence ID" value="NZ_JBHUEQ010000008.1"/>
</dbReference>
<reference evidence="6" key="1">
    <citation type="journal article" date="2019" name="Int. J. Syst. Evol. Microbiol.">
        <title>The Global Catalogue of Microorganisms (GCM) 10K type strain sequencing project: providing services to taxonomists for standard genome sequencing and annotation.</title>
        <authorList>
            <consortium name="The Broad Institute Genomics Platform"/>
            <consortium name="The Broad Institute Genome Sequencing Center for Infectious Disease"/>
            <person name="Wu L."/>
            <person name="Ma J."/>
        </authorList>
    </citation>
    <scope>NUCLEOTIDE SEQUENCE [LARGE SCALE GENOMIC DNA]</scope>
    <source>
        <strain evidence="6">CG52</strain>
    </source>
</reference>
<feature type="domain" description="Amine oxidase" evidence="4">
    <location>
        <begin position="25"/>
        <end position="442"/>
    </location>
</feature>
<evidence type="ECO:0000256" key="2">
    <source>
        <dbReference type="ARBA" id="ARBA00005995"/>
    </source>
</evidence>